<feature type="chain" id="PRO_5001992451" evidence="1">
    <location>
        <begin position="19"/>
        <end position="345"/>
    </location>
</feature>
<keyword evidence="3" id="KW-1185">Reference proteome</keyword>
<dbReference type="SUPFAM" id="SSF50969">
    <property type="entry name" value="YVTN repeat-like/Quinoprotein amine dehydrogenase"/>
    <property type="match status" value="1"/>
</dbReference>
<keyword evidence="2" id="KW-0808">Transferase</keyword>
<comment type="caution">
    <text evidence="2">The sequence shown here is derived from an EMBL/GenBank/DDBJ whole genome shotgun (WGS) entry which is preliminary data.</text>
</comment>
<reference evidence="2 3" key="1">
    <citation type="submission" date="2013-09" db="EMBL/GenBank/DDBJ databases">
        <authorList>
            <person name="Zeng Z."/>
            <person name="Chen C."/>
        </authorList>
    </citation>
    <scope>NUCLEOTIDE SEQUENCE [LARGE SCALE GENOMIC DNA]</scope>
    <source>
        <strain evidence="2 3">WB 4.1-42</strain>
    </source>
</reference>
<evidence type="ECO:0000256" key="1">
    <source>
        <dbReference type="SAM" id="SignalP"/>
    </source>
</evidence>
<dbReference type="Gene3D" id="2.130.10.10">
    <property type="entry name" value="YVTN repeat-like/Quinoprotein amine dehydrogenase"/>
    <property type="match status" value="1"/>
</dbReference>
<feature type="signal peptide" evidence="1">
    <location>
        <begin position="1"/>
        <end position="18"/>
    </location>
</feature>
<dbReference type="EMBL" id="JRLY01000009">
    <property type="protein sequence ID" value="KGO92519.1"/>
    <property type="molecule type" value="Genomic_DNA"/>
</dbReference>
<dbReference type="PANTHER" id="PTHR31270">
    <property type="entry name" value="GLUTAMINYL-PEPTIDE CYCLOTRANSFERASE"/>
    <property type="match status" value="1"/>
</dbReference>
<dbReference type="GO" id="GO:0016603">
    <property type="term" value="F:glutaminyl-peptide cyclotransferase activity"/>
    <property type="evidence" value="ECO:0007669"/>
    <property type="project" value="InterPro"/>
</dbReference>
<dbReference type="InterPro" id="IPR011044">
    <property type="entry name" value="Quino_amine_DH_bsu"/>
</dbReference>
<dbReference type="RefSeq" id="WP_026991448.1">
    <property type="nucleotide sequence ID" value="NZ_AUGP01000029.1"/>
</dbReference>
<dbReference type="AlphaFoldDB" id="A0A0A2MJP7"/>
<dbReference type="InterPro" id="IPR015943">
    <property type="entry name" value="WD40/YVTN_repeat-like_dom_sf"/>
</dbReference>
<dbReference type="STRING" id="1121898.GCA_000422725_03481"/>
<dbReference type="Pfam" id="PF05096">
    <property type="entry name" value="Glu_cyclase_2"/>
    <property type="match status" value="1"/>
</dbReference>
<proteinExistence type="predicted"/>
<dbReference type="Proteomes" id="UP000030111">
    <property type="component" value="Unassembled WGS sequence"/>
</dbReference>
<accession>A0A0A2MJP7</accession>
<dbReference type="PROSITE" id="PS51257">
    <property type="entry name" value="PROKAR_LIPOPROTEIN"/>
    <property type="match status" value="1"/>
</dbReference>
<keyword evidence="1" id="KW-0732">Signal</keyword>
<organism evidence="2 3">
    <name type="scientific">Flavobacterium subsaxonicum WB 4.1-42 = DSM 21790</name>
    <dbReference type="NCBI Taxonomy" id="1121898"/>
    <lineage>
        <taxon>Bacteria</taxon>
        <taxon>Pseudomonadati</taxon>
        <taxon>Bacteroidota</taxon>
        <taxon>Flavobacteriia</taxon>
        <taxon>Flavobacteriales</taxon>
        <taxon>Flavobacteriaceae</taxon>
        <taxon>Flavobacterium</taxon>
    </lineage>
</organism>
<dbReference type="PANTHER" id="PTHR31270:SF1">
    <property type="entry name" value="GLUTAMINYL-PEPTIDE CYCLOTRANSFERASE"/>
    <property type="match status" value="1"/>
</dbReference>
<evidence type="ECO:0000313" key="3">
    <source>
        <dbReference type="Proteomes" id="UP000030111"/>
    </source>
</evidence>
<evidence type="ECO:0000313" key="2">
    <source>
        <dbReference type="EMBL" id="KGO92519.1"/>
    </source>
</evidence>
<protein>
    <submittedName>
        <fullName evidence="2">Glutamine cyclotransferase</fullName>
    </submittedName>
</protein>
<dbReference type="InterPro" id="IPR007788">
    <property type="entry name" value="QCT"/>
</dbReference>
<dbReference type="eggNOG" id="COG3823">
    <property type="taxonomic scope" value="Bacteria"/>
</dbReference>
<sequence length="345" mass="39248">MKKHNLLAFILLAAAVTACNNKNISFNINATVLKGQYQPQESVPLTVVNVDNVAIDSVVYYLNDKKLGTVKGNEKFDAPLKDQKFGYQNIKALVYHEGKSTEATTRVELVSNVKAKILAYEVVNTYPHDTESYTQGLEFYRDTLIEGTGQYGKSKLRKTDYKTGAMYKEISLEGRYFGEGITIFNNKIYELSWKENTGFIYNADNLKKIKEFEYTKPIQGWGLTHDDTHLYQSDGTEKIYKLDPETLKEVDYINVYTESAKVKSVNELEWVNGKIYGNIYQTNTVAIIDPATGAVEGVLNFADLDKKVTNIDKDVLNGIAYNPKTKTFFITGKKWDKMFEIRIKE</sequence>
<gene>
    <name evidence="2" type="ORF">Q766_12105</name>
</gene>
<name>A0A0A2MJP7_9FLAO</name>